<dbReference type="GO" id="GO:0003677">
    <property type="term" value="F:DNA binding"/>
    <property type="evidence" value="ECO:0007669"/>
    <property type="project" value="UniProtKB-KW"/>
</dbReference>
<dbReference type="InterPro" id="IPR026281">
    <property type="entry name" value="HTH_RamB"/>
</dbReference>
<evidence type="ECO:0000259" key="5">
    <source>
        <dbReference type="PROSITE" id="PS50943"/>
    </source>
</evidence>
<keyword evidence="4" id="KW-0804">Transcription</keyword>
<dbReference type="InterPro" id="IPR018653">
    <property type="entry name" value="ScfR_C"/>
</dbReference>
<organism evidence="6 7">
    <name type="scientific">Martelella alba</name>
    <dbReference type="NCBI Taxonomy" id="2590451"/>
    <lineage>
        <taxon>Bacteria</taxon>
        <taxon>Pseudomonadati</taxon>
        <taxon>Pseudomonadota</taxon>
        <taxon>Alphaproteobacteria</taxon>
        <taxon>Hyphomicrobiales</taxon>
        <taxon>Aurantimonadaceae</taxon>
        <taxon>Martelella</taxon>
    </lineage>
</organism>
<dbReference type="PROSITE" id="PS50943">
    <property type="entry name" value="HTH_CROC1"/>
    <property type="match status" value="1"/>
</dbReference>
<dbReference type="GO" id="GO:0003700">
    <property type="term" value="F:DNA-binding transcription factor activity"/>
    <property type="evidence" value="ECO:0007669"/>
    <property type="project" value="TreeGrafter"/>
</dbReference>
<keyword evidence="2" id="KW-0805">Transcription regulation</keyword>
<sequence>MATGKLFIGRKVRELRLASRQTQAQFAERLGISTSYLNQIESNQRPVSATVLVALVDKFKLDFSELASGETDRLLSALSEALSDPLFEAYSPSPQELKLITQNAPGFAHALIACHQAYRRNSEQLVSIDRDLGRGMTEMTAYEEVRDFFHFVDNYIHALDATAENRAATLKAASHDQRPALAEHLESSHGIRVSYATDTAHQRDYNRKTGVLTLNAYAPPSSQAFQLAITIAQQEADEIMDQLIADAGFRNEEAGAICRLGLANYFAGALLMPYGIFARAAREMRHDIELLSLRFGTSLEQVCHRLSTLQRPNDKGVPIFFARIDRAGNITKRHSATRLQFARFGSACPLWNAHFAFEAQGRIIRQLAETPDGVGYLSLATAVSRGPGGFSRSRVSHVLAFGCEIAHADAFVYADDLATADRKRFDPIGISCRICERADCPSRAQPPLKRNIVIDADRRADLPYDFL</sequence>
<dbReference type="EMBL" id="VHLG01000012">
    <property type="protein sequence ID" value="TPW28485.1"/>
    <property type="molecule type" value="Genomic_DNA"/>
</dbReference>
<proteinExistence type="inferred from homology"/>
<keyword evidence="3" id="KW-0238">DNA-binding</keyword>
<evidence type="ECO:0000313" key="7">
    <source>
        <dbReference type="Proteomes" id="UP000318801"/>
    </source>
</evidence>
<dbReference type="InterPro" id="IPR010359">
    <property type="entry name" value="IrrE_HExxH"/>
</dbReference>
<dbReference type="SUPFAM" id="SSF47413">
    <property type="entry name" value="lambda repressor-like DNA-binding domains"/>
    <property type="match status" value="1"/>
</dbReference>
<reference evidence="6 7" key="1">
    <citation type="submission" date="2019-06" db="EMBL/GenBank/DDBJ databases">
        <authorList>
            <person name="Li M."/>
        </authorList>
    </citation>
    <scope>NUCLEOTIDE SEQUENCE [LARGE SCALE GENOMIC DNA]</scope>
    <source>
        <strain evidence="6 7">BGMRC2036</strain>
    </source>
</reference>
<comment type="caution">
    <text evidence="6">The sequence shown here is derived from an EMBL/GenBank/DDBJ whole genome shotgun (WGS) entry which is preliminary data.</text>
</comment>
<dbReference type="OrthoDB" id="1123084at2"/>
<dbReference type="InterPro" id="IPR010982">
    <property type="entry name" value="Lambda_DNA-bd_dom_sf"/>
</dbReference>
<dbReference type="InterPro" id="IPR001387">
    <property type="entry name" value="Cro/C1-type_HTH"/>
</dbReference>
<dbReference type="CDD" id="cd00093">
    <property type="entry name" value="HTH_XRE"/>
    <property type="match status" value="1"/>
</dbReference>
<dbReference type="Gene3D" id="1.10.260.40">
    <property type="entry name" value="lambda repressor-like DNA-binding domains"/>
    <property type="match status" value="1"/>
</dbReference>
<dbReference type="AlphaFoldDB" id="A0A506U689"/>
<dbReference type="RefSeq" id="WP_141150203.1">
    <property type="nucleotide sequence ID" value="NZ_VHLG01000012.1"/>
</dbReference>
<dbReference type="PIRSF" id="PIRSF019251">
    <property type="entry name" value="Rv0465c"/>
    <property type="match status" value="1"/>
</dbReference>
<evidence type="ECO:0000256" key="1">
    <source>
        <dbReference type="ARBA" id="ARBA00007227"/>
    </source>
</evidence>
<accession>A0A506U689</accession>
<dbReference type="PANTHER" id="PTHR46797:SF23">
    <property type="entry name" value="HTH-TYPE TRANSCRIPTIONAL REGULATOR SUTR"/>
    <property type="match status" value="1"/>
</dbReference>
<dbReference type="Proteomes" id="UP000318801">
    <property type="component" value="Unassembled WGS sequence"/>
</dbReference>
<evidence type="ECO:0000256" key="3">
    <source>
        <dbReference type="ARBA" id="ARBA00023125"/>
    </source>
</evidence>
<name>A0A506U689_9HYPH</name>
<keyword evidence="7" id="KW-1185">Reference proteome</keyword>
<dbReference type="Pfam" id="PF06114">
    <property type="entry name" value="Peptidase_M78"/>
    <property type="match status" value="1"/>
</dbReference>
<evidence type="ECO:0000313" key="6">
    <source>
        <dbReference type="EMBL" id="TPW28485.1"/>
    </source>
</evidence>
<evidence type="ECO:0000256" key="4">
    <source>
        <dbReference type="ARBA" id="ARBA00023163"/>
    </source>
</evidence>
<dbReference type="GO" id="GO:0005829">
    <property type="term" value="C:cytosol"/>
    <property type="evidence" value="ECO:0007669"/>
    <property type="project" value="TreeGrafter"/>
</dbReference>
<protein>
    <submittedName>
        <fullName evidence="6">ImmA/IrrE family metallo-endopeptidase</fullName>
    </submittedName>
</protein>
<dbReference type="Pfam" id="PF01381">
    <property type="entry name" value="HTH_3"/>
    <property type="match status" value="1"/>
</dbReference>
<comment type="similarity">
    <text evidence="1">Belongs to the short-chain fatty acyl-CoA assimilation regulator (ScfR) family.</text>
</comment>
<dbReference type="PANTHER" id="PTHR46797">
    <property type="entry name" value="HTH-TYPE TRANSCRIPTIONAL REGULATOR"/>
    <property type="match status" value="1"/>
</dbReference>
<dbReference type="Pfam" id="PF09856">
    <property type="entry name" value="ScfRs"/>
    <property type="match status" value="1"/>
</dbReference>
<dbReference type="InterPro" id="IPR050807">
    <property type="entry name" value="TransReg_Diox_bact_type"/>
</dbReference>
<gene>
    <name evidence="6" type="ORF">FJU08_16870</name>
</gene>
<evidence type="ECO:0000256" key="2">
    <source>
        <dbReference type="ARBA" id="ARBA00023015"/>
    </source>
</evidence>
<dbReference type="SMART" id="SM00530">
    <property type="entry name" value="HTH_XRE"/>
    <property type="match status" value="1"/>
</dbReference>
<feature type="domain" description="HTH cro/C1-type" evidence="5">
    <location>
        <begin position="12"/>
        <end position="66"/>
    </location>
</feature>